<evidence type="ECO:0008006" key="4">
    <source>
        <dbReference type="Google" id="ProtNLM"/>
    </source>
</evidence>
<dbReference type="RefSeq" id="WP_188768297.1">
    <property type="nucleotide sequence ID" value="NZ_BMKK01000008.1"/>
</dbReference>
<comment type="caution">
    <text evidence="2">The sequence shown here is derived from an EMBL/GenBank/DDBJ whole genome shotgun (WGS) entry which is preliminary data.</text>
</comment>
<dbReference type="EMBL" id="BMKK01000008">
    <property type="protein sequence ID" value="GGD70230.1"/>
    <property type="molecule type" value="Genomic_DNA"/>
</dbReference>
<sequence>MKKLTSIFLCLIGTTVLAQNSMMQNTKDALNVGGLKVGQHNSTMLYGFDTRTTEVLGSYYLDQDWSLATVRFYPKTISTPKGTVKLDSLTDVQIRIILYGNDVEFNTPEGVKVISGTLIKSFTLQKNNQLPKNYVSTLEFVDNYDKTKPSFFELLVDGKIKLLEYTKVNIQKPDYVEAFNTGSKDIKITKDKQLFITQGNEVLKLSTNKKEILELMSDKKAEVEAFIKQNDLSVKDRVDLLQIFKFYNGK</sequence>
<gene>
    <name evidence="2" type="ORF">GCM10011514_37890</name>
</gene>
<feature type="chain" id="PRO_5037479064" description="DUF4369 domain-containing protein" evidence="1">
    <location>
        <begin position="19"/>
        <end position="250"/>
    </location>
</feature>
<evidence type="ECO:0000313" key="2">
    <source>
        <dbReference type="EMBL" id="GGD70230.1"/>
    </source>
</evidence>
<evidence type="ECO:0000313" key="3">
    <source>
        <dbReference type="Proteomes" id="UP000609064"/>
    </source>
</evidence>
<dbReference type="Proteomes" id="UP000609064">
    <property type="component" value="Unassembled WGS sequence"/>
</dbReference>
<protein>
    <recommendedName>
        <fullName evidence="4">DUF4369 domain-containing protein</fullName>
    </recommendedName>
</protein>
<dbReference type="AlphaFoldDB" id="A0A916Z298"/>
<name>A0A916Z298_9BACT</name>
<reference evidence="2" key="1">
    <citation type="journal article" date="2014" name="Int. J. Syst. Evol. Microbiol.">
        <title>Complete genome sequence of Corynebacterium casei LMG S-19264T (=DSM 44701T), isolated from a smear-ripened cheese.</title>
        <authorList>
            <consortium name="US DOE Joint Genome Institute (JGI-PGF)"/>
            <person name="Walter F."/>
            <person name="Albersmeier A."/>
            <person name="Kalinowski J."/>
            <person name="Ruckert C."/>
        </authorList>
    </citation>
    <scope>NUCLEOTIDE SEQUENCE</scope>
    <source>
        <strain evidence="2">CGMCC 1.15958</strain>
    </source>
</reference>
<keyword evidence="3" id="KW-1185">Reference proteome</keyword>
<proteinExistence type="predicted"/>
<feature type="signal peptide" evidence="1">
    <location>
        <begin position="1"/>
        <end position="18"/>
    </location>
</feature>
<accession>A0A916Z298</accession>
<reference evidence="2" key="2">
    <citation type="submission" date="2020-09" db="EMBL/GenBank/DDBJ databases">
        <authorList>
            <person name="Sun Q."/>
            <person name="Zhou Y."/>
        </authorList>
    </citation>
    <scope>NUCLEOTIDE SEQUENCE</scope>
    <source>
        <strain evidence="2">CGMCC 1.15958</strain>
    </source>
</reference>
<keyword evidence="1" id="KW-0732">Signal</keyword>
<organism evidence="2 3">
    <name type="scientific">Emticicia aquatilis</name>
    <dbReference type="NCBI Taxonomy" id="1537369"/>
    <lineage>
        <taxon>Bacteria</taxon>
        <taxon>Pseudomonadati</taxon>
        <taxon>Bacteroidota</taxon>
        <taxon>Cytophagia</taxon>
        <taxon>Cytophagales</taxon>
        <taxon>Leadbetterellaceae</taxon>
        <taxon>Emticicia</taxon>
    </lineage>
</organism>
<evidence type="ECO:0000256" key="1">
    <source>
        <dbReference type="SAM" id="SignalP"/>
    </source>
</evidence>